<dbReference type="GO" id="GO:0005737">
    <property type="term" value="C:cytoplasm"/>
    <property type="evidence" value="ECO:0007669"/>
    <property type="project" value="UniProtKB-SubCell"/>
</dbReference>
<evidence type="ECO:0000256" key="4">
    <source>
        <dbReference type="ARBA" id="ARBA00022658"/>
    </source>
</evidence>
<name>A0A9D3SVK2_MEGAT</name>
<accession>A0A9D3SVK2</accession>
<proteinExistence type="predicted"/>
<dbReference type="InterPro" id="IPR041020">
    <property type="entry name" value="PH_16"/>
</dbReference>
<keyword evidence="2" id="KW-0963">Cytoplasm</keyword>
<feature type="compositionally biased region" description="Polar residues" evidence="9">
    <location>
        <begin position="62"/>
        <end position="72"/>
    </location>
</feature>
<sequence length="733" mass="82612">MEEVLRLPVSFSLQVKDSPYRRTGAVQNTVQFYNQALREQRHLVLPSAHGLSGAPHRPGMTLTPQGHSTQPAMSAHHRSSSGSIQGEMDELDAARFKRLADDTVSLTLSNAESISVEEDQFAALRAELESEAQDFEIESWSLAVDPQFLKTYHKAAVKRQDVIYELIQTEVHHVRTLRLMLQVYAAGLQEALQLEEEKVERLFPQAENLLRLHRHFLLRLKERRAESLQPGSERNYVIQRLGDILTAQFSGETGDRLKESYGDFCSRHTEAVGFYKEQMQSNKKFQNVIRKIGNLSIVRRLGVQECILLVTQRITKYPVLVERILQNTEAGTEEHQELSQALGLIKDLITQVDGQVNEYGKAVRLRDIAAKIEPKSQGKIKDGRVFRREDLTQGRRRLLHEGTVNWKAASGRLKDILAVLLSDVLLLLQEKDQKYVFSSVDGKPSVISLQKLIVREVAHEERAMFLICASSADPEMYEIHTSSKEECSTWMALIRQAVESCPDVEEELVSEQEETRVTQLRELQERLTQKDLQIIHSLTEKLQMFADIAAIVTGVEDVSAQSRLLLRGDASDLQQGEHLLLGAINDVEDLQNLLISGVRESPSRTEGSQGGGSLPKRADTFGGYDSNPTFLNKAGTGGGVWKKTCGGEGATWERSQRARSDPLLKELHAQDSLEQLVDEGTGTSWNPIWSNSFPEEEFFDRVLTLSQRLYTLKAVVVQQDTQMELQRALGSER</sequence>
<feature type="non-terminal residue" evidence="12">
    <location>
        <position position="1"/>
    </location>
</feature>
<evidence type="ECO:0000256" key="1">
    <source>
        <dbReference type="ARBA" id="ARBA00004496"/>
    </source>
</evidence>
<dbReference type="InterPro" id="IPR035899">
    <property type="entry name" value="DBL_dom_sf"/>
</dbReference>
<evidence type="ECO:0000256" key="3">
    <source>
        <dbReference type="ARBA" id="ARBA00022553"/>
    </source>
</evidence>
<feature type="region of interest" description="Disordered" evidence="9">
    <location>
        <begin position="598"/>
        <end position="619"/>
    </location>
</feature>
<evidence type="ECO:0000256" key="7">
    <source>
        <dbReference type="ARBA" id="ARBA00022833"/>
    </source>
</evidence>
<dbReference type="InterPro" id="IPR001849">
    <property type="entry name" value="PH_domain"/>
</dbReference>
<evidence type="ECO:0000256" key="9">
    <source>
        <dbReference type="SAM" id="MobiDB-lite"/>
    </source>
</evidence>
<keyword evidence="5" id="KW-0479">Metal-binding</keyword>
<evidence type="ECO:0000256" key="2">
    <source>
        <dbReference type="ARBA" id="ARBA00022490"/>
    </source>
</evidence>
<keyword evidence="3" id="KW-0597">Phosphoprotein</keyword>
<dbReference type="GO" id="GO:0005886">
    <property type="term" value="C:plasma membrane"/>
    <property type="evidence" value="ECO:0007669"/>
    <property type="project" value="TreeGrafter"/>
</dbReference>
<evidence type="ECO:0000256" key="8">
    <source>
        <dbReference type="ARBA" id="ARBA00023054"/>
    </source>
</evidence>
<evidence type="ECO:0000313" key="12">
    <source>
        <dbReference type="EMBL" id="KAG7456748.1"/>
    </source>
</evidence>
<dbReference type="InterPro" id="IPR051632">
    <property type="entry name" value="Rho_GEF"/>
</dbReference>
<dbReference type="PROSITE" id="PS50010">
    <property type="entry name" value="DH_2"/>
    <property type="match status" value="1"/>
</dbReference>
<dbReference type="Pfam" id="PF17838">
    <property type="entry name" value="PH_16"/>
    <property type="match status" value="1"/>
</dbReference>
<dbReference type="InterPro" id="IPR011993">
    <property type="entry name" value="PH-like_dom_sf"/>
</dbReference>
<comment type="caution">
    <text evidence="12">The sequence shown here is derived from an EMBL/GenBank/DDBJ whole genome shotgun (WGS) entry which is preliminary data.</text>
</comment>
<dbReference type="OrthoDB" id="28045at2759"/>
<dbReference type="Gene3D" id="2.30.29.30">
    <property type="entry name" value="Pleckstrin-homology domain (PH domain)/Phosphotyrosine-binding domain (PTB)"/>
    <property type="match status" value="1"/>
</dbReference>
<keyword evidence="7" id="KW-0862">Zinc</keyword>
<keyword evidence="8" id="KW-0175">Coiled coil</keyword>
<keyword evidence="4" id="KW-0344">Guanine-nucleotide releasing factor</keyword>
<gene>
    <name evidence="12" type="ORF">MATL_G00239140</name>
</gene>
<protein>
    <recommendedName>
        <fullName evidence="14">Rho guanine nucleotide exchange factor 18</fullName>
    </recommendedName>
</protein>
<evidence type="ECO:0000259" key="10">
    <source>
        <dbReference type="PROSITE" id="PS50003"/>
    </source>
</evidence>
<feature type="domain" description="DH" evidence="11">
    <location>
        <begin position="158"/>
        <end position="355"/>
    </location>
</feature>
<dbReference type="PANTHER" id="PTHR13944:SF23">
    <property type="entry name" value="RHO GUANINE NUCLEOTIDE EXCHANGE FACTOR 18"/>
    <property type="match status" value="1"/>
</dbReference>
<feature type="domain" description="PH" evidence="10">
    <location>
        <begin position="397"/>
        <end position="499"/>
    </location>
</feature>
<dbReference type="AlphaFoldDB" id="A0A9D3SVK2"/>
<dbReference type="FunFam" id="2.30.29.30:FF:000021">
    <property type="entry name" value="Rho guanine nucleotide exchange factor 2"/>
    <property type="match status" value="1"/>
</dbReference>
<feature type="region of interest" description="Disordered" evidence="9">
    <location>
        <begin position="51"/>
        <end position="83"/>
    </location>
</feature>
<evidence type="ECO:0008006" key="14">
    <source>
        <dbReference type="Google" id="ProtNLM"/>
    </source>
</evidence>
<evidence type="ECO:0000256" key="5">
    <source>
        <dbReference type="ARBA" id="ARBA00022723"/>
    </source>
</evidence>
<dbReference type="InterPro" id="IPR000219">
    <property type="entry name" value="DH_dom"/>
</dbReference>
<dbReference type="GO" id="GO:0008270">
    <property type="term" value="F:zinc ion binding"/>
    <property type="evidence" value="ECO:0007669"/>
    <property type="project" value="UniProtKB-KW"/>
</dbReference>
<dbReference type="GO" id="GO:0035023">
    <property type="term" value="P:regulation of Rho protein signal transduction"/>
    <property type="evidence" value="ECO:0007669"/>
    <property type="project" value="TreeGrafter"/>
</dbReference>
<dbReference type="SMART" id="SM00233">
    <property type="entry name" value="PH"/>
    <property type="match status" value="1"/>
</dbReference>
<dbReference type="SUPFAM" id="SSF50729">
    <property type="entry name" value="PH domain-like"/>
    <property type="match status" value="1"/>
</dbReference>
<dbReference type="SUPFAM" id="SSF48065">
    <property type="entry name" value="DBL homology domain (DH-domain)"/>
    <property type="match status" value="1"/>
</dbReference>
<dbReference type="Pfam" id="PF00621">
    <property type="entry name" value="RhoGEF"/>
    <property type="match status" value="1"/>
</dbReference>
<dbReference type="Proteomes" id="UP001046870">
    <property type="component" value="Chromosome 22"/>
</dbReference>
<dbReference type="FunFam" id="1.20.900.10:FF:000004">
    <property type="entry name" value="Rho guanine nucleotide exchange factor 2"/>
    <property type="match status" value="1"/>
</dbReference>
<dbReference type="SMART" id="SM00325">
    <property type="entry name" value="RhoGEF"/>
    <property type="match status" value="1"/>
</dbReference>
<dbReference type="CDD" id="cd00160">
    <property type="entry name" value="RhoGEF"/>
    <property type="match status" value="1"/>
</dbReference>
<dbReference type="GO" id="GO:0005085">
    <property type="term" value="F:guanyl-nucleotide exchange factor activity"/>
    <property type="evidence" value="ECO:0007669"/>
    <property type="project" value="UniProtKB-KW"/>
</dbReference>
<organism evidence="12 13">
    <name type="scientific">Megalops atlanticus</name>
    <name type="common">Tarpon</name>
    <name type="synonym">Clupea gigantea</name>
    <dbReference type="NCBI Taxonomy" id="7932"/>
    <lineage>
        <taxon>Eukaryota</taxon>
        <taxon>Metazoa</taxon>
        <taxon>Chordata</taxon>
        <taxon>Craniata</taxon>
        <taxon>Vertebrata</taxon>
        <taxon>Euteleostomi</taxon>
        <taxon>Actinopterygii</taxon>
        <taxon>Neopterygii</taxon>
        <taxon>Teleostei</taxon>
        <taxon>Elopiformes</taxon>
        <taxon>Megalopidae</taxon>
        <taxon>Megalops</taxon>
    </lineage>
</organism>
<keyword evidence="6" id="KW-0863">Zinc-finger</keyword>
<dbReference type="EMBL" id="JAFDVH010000022">
    <property type="protein sequence ID" value="KAG7456748.1"/>
    <property type="molecule type" value="Genomic_DNA"/>
</dbReference>
<keyword evidence="13" id="KW-1185">Reference proteome</keyword>
<dbReference type="PANTHER" id="PTHR13944">
    <property type="entry name" value="AGAP007712-PA"/>
    <property type="match status" value="1"/>
</dbReference>
<evidence type="ECO:0000259" key="11">
    <source>
        <dbReference type="PROSITE" id="PS50010"/>
    </source>
</evidence>
<evidence type="ECO:0000256" key="6">
    <source>
        <dbReference type="ARBA" id="ARBA00022771"/>
    </source>
</evidence>
<reference evidence="12" key="1">
    <citation type="submission" date="2021-01" db="EMBL/GenBank/DDBJ databases">
        <authorList>
            <person name="Zahm M."/>
            <person name="Roques C."/>
            <person name="Cabau C."/>
            <person name="Klopp C."/>
            <person name="Donnadieu C."/>
            <person name="Jouanno E."/>
            <person name="Lampietro C."/>
            <person name="Louis A."/>
            <person name="Herpin A."/>
            <person name="Echchiki A."/>
            <person name="Berthelot C."/>
            <person name="Parey E."/>
            <person name="Roest-Crollius H."/>
            <person name="Braasch I."/>
            <person name="Postlethwait J."/>
            <person name="Bobe J."/>
            <person name="Montfort J."/>
            <person name="Bouchez O."/>
            <person name="Begum T."/>
            <person name="Mejri S."/>
            <person name="Adams A."/>
            <person name="Chen W.-J."/>
            <person name="Guiguen Y."/>
        </authorList>
    </citation>
    <scope>NUCLEOTIDE SEQUENCE</scope>
    <source>
        <strain evidence="12">YG-15Mar2019-1</strain>
        <tissue evidence="12">Brain</tissue>
    </source>
</reference>
<evidence type="ECO:0000313" key="13">
    <source>
        <dbReference type="Proteomes" id="UP001046870"/>
    </source>
</evidence>
<dbReference type="Gene3D" id="1.20.900.10">
    <property type="entry name" value="Dbl homology (DH) domain"/>
    <property type="match status" value="1"/>
</dbReference>
<comment type="subcellular location">
    <subcellularLocation>
        <location evidence="1">Cytoplasm</location>
    </subcellularLocation>
</comment>
<dbReference type="PROSITE" id="PS50003">
    <property type="entry name" value="PH_DOMAIN"/>
    <property type="match status" value="1"/>
</dbReference>